<reference evidence="4 6" key="2">
    <citation type="submission" date="2023-09" db="EMBL/GenBank/DDBJ databases">
        <title>Complete-Gapless Cercospora beticola genome.</title>
        <authorList>
            <person name="Wyatt N.A."/>
            <person name="Spanner R.E."/>
            <person name="Bolton M.D."/>
        </authorList>
    </citation>
    <scope>NUCLEOTIDE SEQUENCE [LARGE SCALE GENOMIC DNA]</scope>
    <source>
        <strain evidence="4">Cb09-40</strain>
    </source>
</reference>
<name>A0A2G5H820_CERBT</name>
<dbReference type="EMBL" id="CP134188">
    <property type="protein sequence ID" value="WPB03692.1"/>
    <property type="molecule type" value="Genomic_DNA"/>
</dbReference>
<evidence type="ECO:0000313" key="3">
    <source>
        <dbReference type="EMBL" id="PIA88681.1"/>
    </source>
</evidence>
<accession>A0A2G5H820</accession>
<gene>
    <name evidence="3" type="ORF">CB0940_07724</name>
    <name evidence="4" type="ORF">RHO25_008336</name>
</gene>
<protein>
    <submittedName>
        <fullName evidence="3">Uncharacterized protein</fullName>
    </submittedName>
</protein>
<evidence type="ECO:0000313" key="6">
    <source>
        <dbReference type="Proteomes" id="UP001302367"/>
    </source>
</evidence>
<feature type="signal peptide" evidence="2">
    <location>
        <begin position="1"/>
        <end position="18"/>
    </location>
</feature>
<proteinExistence type="predicted"/>
<dbReference type="OrthoDB" id="3642826at2759"/>
<dbReference type="Proteomes" id="UP001302367">
    <property type="component" value="Chromosome 5"/>
</dbReference>
<feature type="compositionally biased region" description="Low complexity" evidence="1">
    <location>
        <begin position="1223"/>
        <end position="1250"/>
    </location>
</feature>
<feature type="compositionally biased region" description="Polar residues" evidence="1">
    <location>
        <begin position="128"/>
        <end position="150"/>
    </location>
</feature>
<evidence type="ECO:0000313" key="5">
    <source>
        <dbReference type="Proteomes" id="UP000230605"/>
    </source>
</evidence>
<feature type="compositionally biased region" description="Acidic residues" evidence="1">
    <location>
        <begin position="568"/>
        <end position="577"/>
    </location>
</feature>
<evidence type="ECO:0000256" key="1">
    <source>
        <dbReference type="SAM" id="MobiDB-lite"/>
    </source>
</evidence>
<feature type="compositionally biased region" description="Low complexity" evidence="1">
    <location>
        <begin position="76"/>
        <end position="99"/>
    </location>
</feature>
<dbReference type="Proteomes" id="UP000230605">
    <property type="component" value="Chromosome 5"/>
</dbReference>
<feature type="region of interest" description="Disordered" evidence="1">
    <location>
        <begin position="1223"/>
        <end position="1254"/>
    </location>
</feature>
<keyword evidence="6" id="KW-1185">Reference proteome</keyword>
<reference evidence="3 5" key="1">
    <citation type="submission" date="2015-10" db="EMBL/GenBank/DDBJ databases">
        <title>The cercosporin biosynthetic gene cluster was horizontally transferred to several fungal lineages and shown to be expanded in Cercospora beticola based on microsynteny with recipient genomes.</title>
        <authorList>
            <person name="De Jonge R."/>
            <person name="Ebert M.K."/>
            <person name="Suttle J.C."/>
            <person name="Jurick Ii W.M."/>
            <person name="Secor G.A."/>
            <person name="Thomma B.P."/>
            <person name="Van De Peer Y."/>
            <person name="Bolton M.D."/>
        </authorList>
    </citation>
    <scope>NUCLEOTIDE SEQUENCE [LARGE SCALE GENOMIC DNA]</scope>
    <source>
        <strain evidence="3 5">09-40</strain>
    </source>
</reference>
<feature type="compositionally biased region" description="Polar residues" evidence="1">
    <location>
        <begin position="105"/>
        <end position="114"/>
    </location>
</feature>
<feature type="region of interest" description="Disordered" evidence="1">
    <location>
        <begin position="67"/>
        <end position="165"/>
    </location>
</feature>
<evidence type="ECO:0000256" key="2">
    <source>
        <dbReference type="SAM" id="SignalP"/>
    </source>
</evidence>
<feature type="chain" id="PRO_5013579438" evidence="2">
    <location>
        <begin position="19"/>
        <end position="1280"/>
    </location>
</feature>
<keyword evidence="2" id="KW-0732">Signal</keyword>
<dbReference type="EMBL" id="LKMD01000108">
    <property type="protein sequence ID" value="PIA88681.1"/>
    <property type="molecule type" value="Genomic_DNA"/>
</dbReference>
<sequence>MVPRAATLLFALVGTSAAVGDPRPFHGPYRVPKAYERRADINKPPFPLGTGTTALTSSKAETLQETSTAVAGALESSHAATSTASDATPQTQSSTAAQSELVPTYSDTGTQARNSSSPSTQQSVLSPASSTAQVPTTSLLHETEARQTGSNGTGRIPGSPNITTVAPTDAIVSSSRAAENSGWILTGNTTTSRSLPRIANSSSSSRLSLSNISSRLFPSSLAIVPSGHGPFTGNLTAVHTFNPPRPTICSGATLNIKNASLDYWYAQTYTQVDSTFLIEFNENDTSTGWTLLPATGTLDITSAIANPECSSTTSFAADISQSGVEYYCSETPTPAAKSTSVVEQTAYIQPNATTSNGEIPDVVIAPTPAAITVANAAGTSTYHAGTSVVHFSQYEIVSKQPYRHWNGSQGCLESAQVYDLPEPASFEYQEETTVNESLAVGKLGRFNAALLRVLSSADVELPRNVALGDLEAEPTVVVVVEKVVAAAAAIPLGFVSPSPKLETPTATLPPGLSFEATTPTEPGSTFVPITAHVERSAESLDVPSKTTKKATTPQNTGGAGVDSNIVTEDGEDTDDDNDSRLLISVPFVAHLENSAVTLAVPLNPTNTQNVVTAQFSGRVVTATRLPGASPIQGGDANVGRIVSIIQGAAQPTNALEVLNQAQATFSANSPASAIAAGLGLTPLPGDSDDLPLALPLDLGSQGSGLSNNELVRPLIIGTSVFSATRVGEGLVIEDQTVVAGGAPITVADHAVSLSPGATALAVGGNVVNVGGVSGLDGAANAPMLTLGDTVLGATRVAAGFIVAGQTLSAGGASVTVGGSAISLNEDATEITIGGSTVNMAPQGNVGAAANIPVIQVGTDRFTANAATQFNIDGTILTPGGQVVAAGTTISLGTSATALIIDGTSQQLSPPVITPAPLLTIGGIVYRPNLGSTYDIDSTFLTPGGEVVVSGTTISLPTTGASVIINGIARPIATGQPSEADFITITAPPALFLNGRIVAPNAGTSYIVSGQTLSPGGFITLERPYGTEVISLNSAANQIVRTANGQSYTSYVGMVGAAPGGAPVLTIDDETYSAIEYNVGSGATYLIDDQTLKPGGVITIERSNGKETISLLPAGTAIVLGSNGVTSTSVIDDAYGVRPTRAPVLTIGGETFTAINNGATYNIDGRTLTQGEVETVTVKGQTYIVSLSPYATILEVVEVGANGRAITTIFETLFPATAAAATTTSTESSNGASTTARASGSSSSPTEASSADDQSGALHSASATLAVILLVISSLAMAIWL</sequence>
<feature type="region of interest" description="Disordered" evidence="1">
    <location>
        <begin position="537"/>
        <end position="577"/>
    </location>
</feature>
<evidence type="ECO:0000313" key="4">
    <source>
        <dbReference type="EMBL" id="WPB03692.1"/>
    </source>
</evidence>
<organism evidence="3 5">
    <name type="scientific">Cercospora beticola</name>
    <name type="common">Sugarbeet leaf spot fungus</name>
    <dbReference type="NCBI Taxonomy" id="122368"/>
    <lineage>
        <taxon>Eukaryota</taxon>
        <taxon>Fungi</taxon>
        <taxon>Dikarya</taxon>
        <taxon>Ascomycota</taxon>
        <taxon>Pezizomycotina</taxon>
        <taxon>Dothideomycetes</taxon>
        <taxon>Dothideomycetidae</taxon>
        <taxon>Mycosphaerellales</taxon>
        <taxon>Mycosphaerellaceae</taxon>
        <taxon>Cercospora</taxon>
    </lineage>
</organism>
<feature type="compositionally biased region" description="Low complexity" evidence="1">
    <location>
        <begin position="115"/>
        <end position="127"/>
    </location>
</feature>
<dbReference type="AlphaFoldDB" id="A0A2G5H820"/>